<dbReference type="Proteomes" id="UP000828390">
    <property type="component" value="Unassembled WGS sequence"/>
</dbReference>
<feature type="domain" description="DZANK-type" evidence="1">
    <location>
        <begin position="40"/>
        <end position="86"/>
    </location>
</feature>
<reference evidence="2" key="1">
    <citation type="journal article" date="2019" name="bioRxiv">
        <title>The Genome of the Zebra Mussel, Dreissena polymorpha: A Resource for Invasive Species Research.</title>
        <authorList>
            <person name="McCartney M.A."/>
            <person name="Auch B."/>
            <person name="Kono T."/>
            <person name="Mallez S."/>
            <person name="Zhang Y."/>
            <person name="Obille A."/>
            <person name="Becker A."/>
            <person name="Abrahante J.E."/>
            <person name="Garbe J."/>
            <person name="Badalamenti J.P."/>
            <person name="Herman A."/>
            <person name="Mangelson H."/>
            <person name="Liachko I."/>
            <person name="Sullivan S."/>
            <person name="Sone E.D."/>
            <person name="Koren S."/>
            <person name="Silverstein K.A.T."/>
            <person name="Beckman K.B."/>
            <person name="Gohl D.M."/>
        </authorList>
    </citation>
    <scope>NUCLEOTIDE SEQUENCE</scope>
    <source>
        <strain evidence="2">Duluth1</strain>
        <tissue evidence="2">Whole animal</tissue>
    </source>
</reference>
<comment type="caution">
    <text evidence="2">The sequence shown here is derived from an EMBL/GenBank/DDBJ whole genome shotgun (WGS) entry which is preliminary data.</text>
</comment>
<name>A0A9D4MI26_DREPO</name>
<reference evidence="2" key="2">
    <citation type="submission" date="2020-11" db="EMBL/GenBank/DDBJ databases">
        <authorList>
            <person name="McCartney M.A."/>
            <person name="Auch B."/>
            <person name="Kono T."/>
            <person name="Mallez S."/>
            <person name="Becker A."/>
            <person name="Gohl D.M."/>
            <person name="Silverstein K.A.T."/>
            <person name="Koren S."/>
            <person name="Bechman K.B."/>
            <person name="Herman A."/>
            <person name="Abrahante J.E."/>
            <person name="Garbe J."/>
        </authorList>
    </citation>
    <scope>NUCLEOTIDE SEQUENCE</scope>
    <source>
        <strain evidence="2">Duluth1</strain>
        <tissue evidence="2">Whole animal</tissue>
    </source>
</reference>
<proteinExistence type="predicted"/>
<gene>
    <name evidence="2" type="ORF">DPMN_038971</name>
</gene>
<keyword evidence="3" id="KW-1185">Reference proteome</keyword>
<evidence type="ECO:0000259" key="1">
    <source>
        <dbReference type="Pfam" id="PF12773"/>
    </source>
</evidence>
<dbReference type="Pfam" id="PF12773">
    <property type="entry name" value="DZR"/>
    <property type="match status" value="1"/>
</dbReference>
<dbReference type="AlphaFoldDB" id="A0A9D4MI26"/>
<accession>A0A9D4MI26</accession>
<organism evidence="2 3">
    <name type="scientific">Dreissena polymorpha</name>
    <name type="common">Zebra mussel</name>
    <name type="synonym">Mytilus polymorpha</name>
    <dbReference type="NCBI Taxonomy" id="45954"/>
    <lineage>
        <taxon>Eukaryota</taxon>
        <taxon>Metazoa</taxon>
        <taxon>Spiralia</taxon>
        <taxon>Lophotrochozoa</taxon>
        <taxon>Mollusca</taxon>
        <taxon>Bivalvia</taxon>
        <taxon>Autobranchia</taxon>
        <taxon>Heteroconchia</taxon>
        <taxon>Euheterodonta</taxon>
        <taxon>Imparidentia</taxon>
        <taxon>Neoheterodontei</taxon>
        <taxon>Myida</taxon>
        <taxon>Dreissenoidea</taxon>
        <taxon>Dreissenidae</taxon>
        <taxon>Dreissena</taxon>
    </lineage>
</organism>
<evidence type="ECO:0000313" key="3">
    <source>
        <dbReference type="Proteomes" id="UP000828390"/>
    </source>
</evidence>
<sequence length="99" mass="10680">MKCPKCGIEGGGKFCQECGTKLSPKAKVVLCPGKDDSGNSCKTEISSEQKFCKNCGHPVDLDWFWSGKCEKCGATCPEWQNRCATCSTAQTSGNRVGYD</sequence>
<dbReference type="InterPro" id="IPR025874">
    <property type="entry name" value="DZR"/>
</dbReference>
<protein>
    <recommendedName>
        <fullName evidence="1">DZANK-type domain-containing protein</fullName>
    </recommendedName>
</protein>
<evidence type="ECO:0000313" key="2">
    <source>
        <dbReference type="EMBL" id="KAH3875696.1"/>
    </source>
</evidence>
<dbReference type="EMBL" id="JAIWYP010000002">
    <property type="protein sequence ID" value="KAH3875696.1"/>
    <property type="molecule type" value="Genomic_DNA"/>
</dbReference>